<dbReference type="AlphaFoldDB" id="A0A645GIW2"/>
<gene>
    <name evidence="1" type="ORF">SDC9_171227</name>
</gene>
<name>A0A645GIW2_9ZZZZ</name>
<accession>A0A645GIW2</accession>
<sequence>MKADIVKITFDRKTGKEIKREKIGEKEVSDSFFTAIHETQFPDLFEKIQEEERSKNGVA</sequence>
<reference evidence="1" key="1">
    <citation type="submission" date="2019-08" db="EMBL/GenBank/DDBJ databases">
        <authorList>
            <person name="Kucharzyk K."/>
            <person name="Murdoch R.W."/>
            <person name="Higgins S."/>
            <person name="Loffler F."/>
        </authorList>
    </citation>
    <scope>NUCLEOTIDE SEQUENCE</scope>
</reference>
<comment type="caution">
    <text evidence="1">The sequence shown here is derived from an EMBL/GenBank/DDBJ whole genome shotgun (WGS) entry which is preliminary data.</text>
</comment>
<organism evidence="1">
    <name type="scientific">bioreactor metagenome</name>
    <dbReference type="NCBI Taxonomy" id="1076179"/>
    <lineage>
        <taxon>unclassified sequences</taxon>
        <taxon>metagenomes</taxon>
        <taxon>ecological metagenomes</taxon>
    </lineage>
</organism>
<protein>
    <submittedName>
        <fullName evidence="1">Uncharacterized protein</fullName>
    </submittedName>
</protein>
<dbReference type="EMBL" id="VSSQ01072454">
    <property type="protein sequence ID" value="MPN23834.1"/>
    <property type="molecule type" value="Genomic_DNA"/>
</dbReference>
<evidence type="ECO:0000313" key="1">
    <source>
        <dbReference type="EMBL" id="MPN23834.1"/>
    </source>
</evidence>
<proteinExistence type="predicted"/>